<sequence length="166" mass="17480">MTELCVKDDFDYPSQLANGLAGKDYVNFQSFNNDTKCTGSVSSYFALVLDQVQNVNLKMEDWNVGYQLSRVEGDKTKLAVKAYDGSGIKTVPLGSCVTFGQGSYVFTFPGSSPVVTTAAVTATSALPVAMTTTAAVVTTTVRSVVTNGVKSLSALGSIAFVTAFLI</sequence>
<gene>
    <name evidence="1" type="ORF">BCR33DRAFT_716572</name>
</gene>
<dbReference type="Proteomes" id="UP000193642">
    <property type="component" value="Unassembled WGS sequence"/>
</dbReference>
<comment type="caution">
    <text evidence="1">The sequence shown here is derived from an EMBL/GenBank/DDBJ whole genome shotgun (WGS) entry which is preliminary data.</text>
</comment>
<protein>
    <submittedName>
        <fullName evidence="1">Uncharacterized protein</fullName>
    </submittedName>
</protein>
<dbReference type="AlphaFoldDB" id="A0A1Y2CEG9"/>
<proteinExistence type="predicted"/>
<dbReference type="EMBL" id="MCGO01000020">
    <property type="protein sequence ID" value="ORY45287.1"/>
    <property type="molecule type" value="Genomic_DNA"/>
</dbReference>
<accession>A0A1Y2CEG9</accession>
<name>A0A1Y2CEG9_9FUNG</name>
<dbReference type="OrthoDB" id="10365535at2759"/>
<keyword evidence="2" id="KW-1185">Reference proteome</keyword>
<organism evidence="1 2">
    <name type="scientific">Rhizoclosmatium globosum</name>
    <dbReference type="NCBI Taxonomy" id="329046"/>
    <lineage>
        <taxon>Eukaryota</taxon>
        <taxon>Fungi</taxon>
        <taxon>Fungi incertae sedis</taxon>
        <taxon>Chytridiomycota</taxon>
        <taxon>Chytridiomycota incertae sedis</taxon>
        <taxon>Chytridiomycetes</taxon>
        <taxon>Chytridiales</taxon>
        <taxon>Chytriomycetaceae</taxon>
        <taxon>Rhizoclosmatium</taxon>
    </lineage>
</organism>
<reference evidence="1 2" key="1">
    <citation type="submission" date="2016-07" db="EMBL/GenBank/DDBJ databases">
        <title>Pervasive Adenine N6-methylation of Active Genes in Fungi.</title>
        <authorList>
            <consortium name="DOE Joint Genome Institute"/>
            <person name="Mondo S.J."/>
            <person name="Dannebaum R.O."/>
            <person name="Kuo R.C."/>
            <person name="Labutti K."/>
            <person name="Haridas S."/>
            <person name="Kuo A."/>
            <person name="Salamov A."/>
            <person name="Ahrendt S.R."/>
            <person name="Lipzen A."/>
            <person name="Sullivan W."/>
            <person name="Andreopoulos W.B."/>
            <person name="Clum A."/>
            <person name="Lindquist E."/>
            <person name="Daum C."/>
            <person name="Ramamoorthy G.K."/>
            <person name="Gryganskyi A."/>
            <person name="Culley D."/>
            <person name="Magnuson J.K."/>
            <person name="James T.Y."/>
            <person name="O'Malley M.A."/>
            <person name="Stajich J.E."/>
            <person name="Spatafora J.W."/>
            <person name="Visel A."/>
            <person name="Grigoriev I.V."/>
        </authorList>
    </citation>
    <scope>NUCLEOTIDE SEQUENCE [LARGE SCALE GENOMIC DNA]</scope>
    <source>
        <strain evidence="1 2">JEL800</strain>
    </source>
</reference>
<evidence type="ECO:0000313" key="1">
    <source>
        <dbReference type="EMBL" id="ORY45287.1"/>
    </source>
</evidence>
<evidence type="ECO:0000313" key="2">
    <source>
        <dbReference type="Proteomes" id="UP000193642"/>
    </source>
</evidence>